<protein>
    <submittedName>
        <fullName evidence="1">Uncharacterized protein</fullName>
    </submittedName>
</protein>
<accession>A0AAF0PZL1</accession>
<name>A0AAF0PZL1_SOLVR</name>
<organism evidence="1 2">
    <name type="scientific">Solanum verrucosum</name>
    <dbReference type="NCBI Taxonomy" id="315347"/>
    <lineage>
        <taxon>Eukaryota</taxon>
        <taxon>Viridiplantae</taxon>
        <taxon>Streptophyta</taxon>
        <taxon>Embryophyta</taxon>
        <taxon>Tracheophyta</taxon>
        <taxon>Spermatophyta</taxon>
        <taxon>Magnoliopsida</taxon>
        <taxon>eudicotyledons</taxon>
        <taxon>Gunneridae</taxon>
        <taxon>Pentapetalae</taxon>
        <taxon>asterids</taxon>
        <taxon>lamiids</taxon>
        <taxon>Solanales</taxon>
        <taxon>Solanaceae</taxon>
        <taxon>Solanoideae</taxon>
        <taxon>Solaneae</taxon>
        <taxon>Solanum</taxon>
    </lineage>
</organism>
<sequence>MGIKVGTFIEVAMLTGPEIKNKVTGTLGTNIRMIKVVFTSLLEIKIELVMGSGTPRWRTWKGEDDIDEKIPVEVMELEVAKFYPEVVERTKDVVDPTIAGSVGTNSGCVKFMQDLVTKKWLVNFAGEGNFHHYSTIATTSLVQKKEDPRAFTTACIIRLLNIAKALCDFSRSRFRQKFSEQGYSNAPKLKKDKVSNPKP</sequence>
<reference evidence="1" key="1">
    <citation type="submission" date="2023-08" db="EMBL/GenBank/DDBJ databases">
        <title>A de novo genome assembly of Solanum verrucosum Schlechtendal, a Mexican diploid species geographically isolated from the other diploid A-genome species in potato relatives.</title>
        <authorList>
            <person name="Hosaka K."/>
        </authorList>
    </citation>
    <scope>NUCLEOTIDE SEQUENCE</scope>
    <source>
        <tissue evidence="1">Young leaves</tissue>
    </source>
</reference>
<evidence type="ECO:0000313" key="2">
    <source>
        <dbReference type="Proteomes" id="UP001234989"/>
    </source>
</evidence>
<dbReference type="EMBL" id="CP133613">
    <property type="protein sequence ID" value="WMV13917.1"/>
    <property type="molecule type" value="Genomic_DNA"/>
</dbReference>
<proteinExistence type="predicted"/>
<gene>
    <name evidence="1" type="ORF">MTR67_007302</name>
</gene>
<evidence type="ECO:0000313" key="1">
    <source>
        <dbReference type="EMBL" id="WMV13917.1"/>
    </source>
</evidence>
<dbReference type="AlphaFoldDB" id="A0AAF0PZL1"/>
<dbReference type="Proteomes" id="UP001234989">
    <property type="component" value="Chromosome 2"/>
</dbReference>
<keyword evidence="2" id="KW-1185">Reference proteome</keyword>